<comment type="subcellular location">
    <subcellularLocation>
        <location evidence="1 7">Cell membrane</location>
        <topology evidence="1 7">Multi-pass membrane protein</topology>
    </subcellularLocation>
</comment>
<dbReference type="CDD" id="cd06261">
    <property type="entry name" value="TM_PBP2"/>
    <property type="match status" value="1"/>
</dbReference>
<keyword evidence="6 7" id="KW-0472">Membrane</keyword>
<gene>
    <name evidence="9" type="primary">yejB</name>
    <name evidence="9" type="ORF">M3P05_07755</name>
</gene>
<organism evidence="9 10">
    <name type="scientific">Parendozoicomonas callyspongiae</name>
    <dbReference type="NCBI Taxonomy" id="2942213"/>
    <lineage>
        <taxon>Bacteria</taxon>
        <taxon>Pseudomonadati</taxon>
        <taxon>Pseudomonadota</taxon>
        <taxon>Gammaproteobacteria</taxon>
        <taxon>Oceanospirillales</taxon>
        <taxon>Endozoicomonadaceae</taxon>
        <taxon>Parendozoicomonas</taxon>
    </lineage>
</organism>
<keyword evidence="4 7" id="KW-0812">Transmembrane</keyword>
<reference evidence="9 10" key="1">
    <citation type="submission" date="2022-05" db="EMBL/GenBank/DDBJ databases">
        <authorList>
            <person name="Park J.-S."/>
        </authorList>
    </citation>
    <scope>NUCLEOTIDE SEQUENCE [LARGE SCALE GENOMIC DNA]</scope>
    <source>
        <strain evidence="9 10">2012CJ34-2</strain>
    </source>
</reference>
<dbReference type="EMBL" id="JAMFLX010000008">
    <property type="protein sequence ID" value="MCL6269834.1"/>
    <property type="molecule type" value="Genomic_DNA"/>
</dbReference>
<keyword evidence="10" id="KW-1185">Reference proteome</keyword>
<dbReference type="InterPro" id="IPR000515">
    <property type="entry name" value="MetI-like"/>
</dbReference>
<feature type="transmembrane region" description="Helical" evidence="7">
    <location>
        <begin position="134"/>
        <end position="155"/>
    </location>
</feature>
<keyword evidence="5 7" id="KW-1133">Transmembrane helix</keyword>
<dbReference type="InterPro" id="IPR035906">
    <property type="entry name" value="MetI-like_sf"/>
</dbReference>
<feature type="transmembrane region" description="Helical" evidence="7">
    <location>
        <begin position="324"/>
        <end position="343"/>
    </location>
</feature>
<dbReference type="Gene3D" id="1.10.3720.10">
    <property type="entry name" value="MetI-like"/>
    <property type="match status" value="1"/>
</dbReference>
<dbReference type="Proteomes" id="UP001203338">
    <property type="component" value="Unassembled WGS sequence"/>
</dbReference>
<evidence type="ECO:0000313" key="10">
    <source>
        <dbReference type="Proteomes" id="UP001203338"/>
    </source>
</evidence>
<evidence type="ECO:0000256" key="1">
    <source>
        <dbReference type="ARBA" id="ARBA00004651"/>
    </source>
</evidence>
<dbReference type="PANTHER" id="PTHR30465">
    <property type="entry name" value="INNER MEMBRANE ABC TRANSPORTER"/>
    <property type="match status" value="1"/>
</dbReference>
<comment type="caution">
    <text evidence="9">The sequence shown here is derived from an EMBL/GenBank/DDBJ whole genome shotgun (WGS) entry which is preliminary data.</text>
</comment>
<accession>A0ABT0PEN5</accession>
<evidence type="ECO:0000256" key="2">
    <source>
        <dbReference type="ARBA" id="ARBA00022448"/>
    </source>
</evidence>
<keyword evidence="2 7" id="KW-0813">Transport</keyword>
<evidence type="ECO:0000259" key="8">
    <source>
        <dbReference type="PROSITE" id="PS50928"/>
    </source>
</evidence>
<keyword evidence="3" id="KW-1003">Cell membrane</keyword>
<feature type="transmembrane region" description="Helical" evidence="7">
    <location>
        <begin position="219"/>
        <end position="242"/>
    </location>
</feature>
<evidence type="ECO:0000256" key="4">
    <source>
        <dbReference type="ARBA" id="ARBA00022692"/>
    </source>
</evidence>
<evidence type="ECO:0000256" key="6">
    <source>
        <dbReference type="ARBA" id="ARBA00023136"/>
    </source>
</evidence>
<proteinExistence type="inferred from homology"/>
<name>A0ABT0PEN5_9GAMM</name>
<dbReference type="Pfam" id="PF00528">
    <property type="entry name" value="BPD_transp_1"/>
    <property type="match status" value="1"/>
</dbReference>
<feature type="domain" description="ABC transmembrane type-1" evidence="8">
    <location>
        <begin position="128"/>
        <end position="343"/>
    </location>
</feature>
<dbReference type="NCBIfam" id="NF011712">
    <property type="entry name" value="PRK15133.1"/>
    <property type="match status" value="1"/>
</dbReference>
<evidence type="ECO:0000256" key="3">
    <source>
        <dbReference type="ARBA" id="ARBA00022475"/>
    </source>
</evidence>
<evidence type="ECO:0000256" key="5">
    <source>
        <dbReference type="ARBA" id="ARBA00022989"/>
    </source>
</evidence>
<evidence type="ECO:0000313" key="9">
    <source>
        <dbReference type="EMBL" id="MCL6269834.1"/>
    </source>
</evidence>
<dbReference type="SUPFAM" id="SSF161098">
    <property type="entry name" value="MetI-like"/>
    <property type="match status" value="1"/>
</dbReference>
<dbReference type="PROSITE" id="PS50928">
    <property type="entry name" value="ABC_TM1"/>
    <property type="match status" value="1"/>
</dbReference>
<feature type="transmembrane region" description="Helical" evidence="7">
    <location>
        <begin position="167"/>
        <end position="188"/>
    </location>
</feature>
<dbReference type="RefSeq" id="WP_249698932.1">
    <property type="nucleotide sequence ID" value="NZ_JAMFLX010000008.1"/>
</dbReference>
<feature type="transmembrane region" description="Helical" evidence="7">
    <location>
        <begin position="277"/>
        <end position="304"/>
    </location>
</feature>
<evidence type="ECO:0000256" key="7">
    <source>
        <dbReference type="RuleBase" id="RU363032"/>
    </source>
</evidence>
<comment type="similarity">
    <text evidence="7">Belongs to the binding-protein-dependent transport system permease family.</text>
</comment>
<dbReference type="PANTHER" id="PTHR30465:SF66">
    <property type="entry name" value="INNER MEMBRANE ABC TRANSPORTER PERMEASE PROTEIN YEJB"/>
    <property type="match status" value="1"/>
</dbReference>
<sequence>MTAYLFRRLLLIFPTILGILLLNFIIVQAAPGGPVEQMVAELQGFDTGATSRLGGTTEEASLSSLELDEHQGSRAISKELLDKIKKQYGFDRPAPERFLKMLKEYLTFDLGKSFFRSIKVTDLIWEKLPVSISLGLWSTLLVYLISIPLGIYKALRQGTAFDAWSSTFITVGYAIPSFLFAMLLIILFSGGSYWQLFPLRGLTSDNFDELTLIGKISDYIWHMVLPITAMIIGSFATLTMLTRNSFLEEIRKQYVITARAKGLKDSQILIRHIFRNAMLLVISGFPAALIGILFTNSLLIEIIFSLDGLGLLGFEAMIQRDYPVVFGTLYVFTLIGLLVKLAGDLTYTWVDPRITFDARSGL</sequence>
<protein>
    <submittedName>
        <fullName evidence="9">Microcin C ABC transporter permease YejB</fullName>
    </submittedName>
</protein>